<evidence type="ECO:0000256" key="2">
    <source>
        <dbReference type="ARBA" id="ARBA00009477"/>
    </source>
</evidence>
<dbReference type="Proteomes" id="UP000181790">
    <property type="component" value="Unassembled WGS sequence"/>
</dbReference>
<dbReference type="GO" id="GO:1990281">
    <property type="term" value="C:efflux pump complex"/>
    <property type="evidence" value="ECO:0007669"/>
    <property type="project" value="TreeGrafter"/>
</dbReference>
<comment type="caution">
    <text evidence="7">The sequence shown here is derived from an EMBL/GenBank/DDBJ whole genome shotgun (WGS) entry which is preliminary data.</text>
</comment>
<proteinExistence type="inferred from homology"/>
<evidence type="ECO:0000256" key="1">
    <source>
        <dbReference type="ARBA" id="ARBA00004196"/>
    </source>
</evidence>
<dbReference type="Gene3D" id="2.40.420.20">
    <property type="match status" value="1"/>
</dbReference>
<evidence type="ECO:0000259" key="6">
    <source>
        <dbReference type="Pfam" id="PF25967"/>
    </source>
</evidence>
<dbReference type="InterPro" id="IPR058792">
    <property type="entry name" value="Beta-barrel_RND_2"/>
</dbReference>
<keyword evidence="3" id="KW-0813">Transport</keyword>
<dbReference type="Pfam" id="PF25967">
    <property type="entry name" value="RND-MFP_C"/>
    <property type="match status" value="1"/>
</dbReference>
<dbReference type="EMBL" id="MORL01000030">
    <property type="protein sequence ID" value="OIN56035.1"/>
    <property type="molecule type" value="Genomic_DNA"/>
</dbReference>
<dbReference type="Gene3D" id="1.10.287.470">
    <property type="entry name" value="Helix hairpin bin"/>
    <property type="match status" value="1"/>
</dbReference>
<comment type="subcellular location">
    <subcellularLocation>
        <location evidence="1">Cell envelope</location>
    </subcellularLocation>
</comment>
<dbReference type="GO" id="GO:0015562">
    <property type="term" value="F:efflux transmembrane transporter activity"/>
    <property type="evidence" value="ECO:0007669"/>
    <property type="project" value="TreeGrafter"/>
</dbReference>
<evidence type="ECO:0000313" key="7">
    <source>
        <dbReference type="EMBL" id="OIN56035.1"/>
    </source>
</evidence>
<dbReference type="Gene3D" id="2.40.50.100">
    <property type="match status" value="1"/>
</dbReference>
<accession>A0A1S2VCJ8</accession>
<dbReference type="AlphaFoldDB" id="A0A1S2VCJ8"/>
<dbReference type="InterPro" id="IPR058625">
    <property type="entry name" value="MdtA-like_BSH"/>
</dbReference>
<dbReference type="Pfam" id="PF25917">
    <property type="entry name" value="BSH_RND"/>
    <property type="match status" value="1"/>
</dbReference>
<sequence>MGSTTHPYTSDYSGVIEAHQTTPLSFASPGTVLSVAVQEGQSVRKGQLLGKVDASTAENTYQLARQKEQQAQDAYNRLKPMHENGTLPDIKWVEAETGLAQTKTAVAMALKSVRDCNLYAPESGIIGRKQMMPGMNVLPGTPVLDLLDIKTVYARIPVPENEIALLRKGNIAHVTIKALDRTLSGTIREIGVAADPLSHTYPVKIQLPNPDQSIKPGMLSAVRLSLTSAQTGLLISNKALQSDAGDQEFVYVVVDQRARKRRVKTRALVGEGVLVSGDLKPGDQIVVAGQDKLSPGSPVKISQYQHGK</sequence>
<evidence type="ECO:0000256" key="3">
    <source>
        <dbReference type="ARBA" id="ARBA00022448"/>
    </source>
</evidence>
<keyword evidence="8" id="KW-1185">Reference proteome</keyword>
<dbReference type="PANTHER" id="PTHR30469">
    <property type="entry name" value="MULTIDRUG RESISTANCE PROTEIN MDTA"/>
    <property type="match status" value="1"/>
</dbReference>
<evidence type="ECO:0000259" key="5">
    <source>
        <dbReference type="Pfam" id="PF25954"/>
    </source>
</evidence>
<dbReference type="Pfam" id="PF25954">
    <property type="entry name" value="Beta-barrel_RND_2"/>
    <property type="match status" value="1"/>
</dbReference>
<dbReference type="Gene3D" id="2.40.30.170">
    <property type="match status" value="1"/>
</dbReference>
<dbReference type="InterPro" id="IPR058627">
    <property type="entry name" value="MdtA-like_C"/>
</dbReference>
<feature type="domain" description="CusB-like beta-barrel" evidence="5">
    <location>
        <begin position="152"/>
        <end position="225"/>
    </location>
</feature>
<evidence type="ECO:0000313" key="8">
    <source>
        <dbReference type="Proteomes" id="UP000181790"/>
    </source>
</evidence>
<reference evidence="7 8" key="1">
    <citation type="submission" date="2016-10" db="EMBL/GenBank/DDBJ databases">
        <title>Arsenicibacter rosenii gen. nov., sp. nov., an efficient arsenic-methylating bacterium isolated from an arsenic-contaminated paddy soil.</title>
        <authorList>
            <person name="Huang K."/>
        </authorList>
    </citation>
    <scope>NUCLEOTIDE SEQUENCE [LARGE SCALE GENOMIC DNA]</scope>
    <source>
        <strain evidence="7 8">SM-1</strain>
    </source>
</reference>
<gene>
    <name evidence="7" type="ORF">BLX24_27160</name>
</gene>
<protein>
    <submittedName>
        <fullName evidence="7">Uncharacterized protein</fullName>
    </submittedName>
</protein>
<organism evidence="7 8">
    <name type="scientific">Arsenicibacter rosenii</name>
    <dbReference type="NCBI Taxonomy" id="1750698"/>
    <lineage>
        <taxon>Bacteria</taxon>
        <taxon>Pseudomonadati</taxon>
        <taxon>Bacteroidota</taxon>
        <taxon>Cytophagia</taxon>
        <taxon>Cytophagales</taxon>
        <taxon>Spirosomataceae</taxon>
        <taxon>Arsenicibacter</taxon>
    </lineage>
</organism>
<name>A0A1S2VCJ8_9BACT</name>
<comment type="similarity">
    <text evidence="2">Belongs to the membrane fusion protein (MFP) (TC 8.A.1) family.</text>
</comment>
<dbReference type="NCBIfam" id="TIGR01730">
    <property type="entry name" value="RND_mfp"/>
    <property type="match status" value="1"/>
</dbReference>
<dbReference type="SUPFAM" id="SSF111369">
    <property type="entry name" value="HlyD-like secretion proteins"/>
    <property type="match status" value="1"/>
</dbReference>
<feature type="domain" description="Multidrug resistance protein MdtA-like C-terminal permuted SH3" evidence="6">
    <location>
        <begin position="233"/>
        <end position="291"/>
    </location>
</feature>
<dbReference type="InterPro" id="IPR006143">
    <property type="entry name" value="RND_pump_MFP"/>
</dbReference>
<evidence type="ECO:0000259" key="4">
    <source>
        <dbReference type="Pfam" id="PF25917"/>
    </source>
</evidence>
<feature type="domain" description="Multidrug resistance protein MdtA-like barrel-sandwich hybrid" evidence="4">
    <location>
        <begin position="30"/>
        <end position="140"/>
    </location>
</feature>